<dbReference type="Pfam" id="PF01212">
    <property type="entry name" value="Beta_elim_lyase"/>
    <property type="match status" value="1"/>
</dbReference>
<dbReference type="EMBL" id="VVIM01000006">
    <property type="protein sequence ID" value="KAB0798147.1"/>
    <property type="molecule type" value="Genomic_DNA"/>
</dbReference>
<dbReference type="NCBIfam" id="NF007825">
    <property type="entry name" value="PRK10534.1"/>
    <property type="match status" value="1"/>
</dbReference>
<dbReference type="GO" id="GO:0006545">
    <property type="term" value="P:glycine biosynthetic process"/>
    <property type="evidence" value="ECO:0007669"/>
    <property type="project" value="TreeGrafter"/>
</dbReference>
<dbReference type="OrthoDB" id="10261951at2759"/>
<dbReference type="NCBIfam" id="NF041359">
    <property type="entry name" value="GntG_guanitoxin"/>
    <property type="match status" value="1"/>
</dbReference>
<comment type="caution">
    <text evidence="7">The sequence shown here is derived from an EMBL/GenBank/DDBJ whole genome shotgun (WGS) entry which is preliminary data.</text>
</comment>
<dbReference type="InterPro" id="IPR015424">
    <property type="entry name" value="PyrdxlP-dep_Trfase"/>
</dbReference>
<dbReference type="InterPro" id="IPR023603">
    <property type="entry name" value="Low_specificity_L-TA-like"/>
</dbReference>
<evidence type="ECO:0000256" key="1">
    <source>
        <dbReference type="ARBA" id="ARBA00001933"/>
    </source>
</evidence>
<protein>
    <recommendedName>
        <fullName evidence="6">Aromatic amino acid beta-eliminating lyase/threonine aldolase domain-containing protein</fullName>
    </recommendedName>
</protein>
<comment type="similarity">
    <text evidence="2">Belongs to the threonine aldolase family.</text>
</comment>
<keyword evidence="4" id="KW-0456">Lyase</keyword>
<dbReference type="FunFam" id="3.40.640.10:FF:000030">
    <property type="entry name" value="Low-specificity L-threonine aldolase"/>
    <property type="match status" value="1"/>
</dbReference>
<evidence type="ECO:0000256" key="3">
    <source>
        <dbReference type="ARBA" id="ARBA00022898"/>
    </source>
</evidence>
<dbReference type="FunCoup" id="A0A5N4ALF2">
    <property type="interactions" value="112"/>
</dbReference>
<dbReference type="Gene3D" id="3.40.640.10">
    <property type="entry name" value="Type I PLP-dependent aspartate aminotransferase-like (Major domain)"/>
    <property type="match status" value="1"/>
</dbReference>
<dbReference type="Proteomes" id="UP000327044">
    <property type="component" value="Unassembled WGS sequence"/>
</dbReference>
<dbReference type="PANTHER" id="PTHR48097:SF9">
    <property type="entry name" value="L-THREONINE ALDOLASE"/>
    <property type="match status" value="1"/>
</dbReference>
<sequence length="387" mass="42593">MPYNFEEYSECGHVEGTIAHVVDLRSDTITKPTVNMRKAIAIAEVGDDVFGEDPTVNELERRSAELMGKEDGIFLTSGTMCNIIAVMVHCNKRSVEFIAGDKSHLHLFEQGGPAVLAGVQSSIIPNNPDGTFSLEEMESKIRTSNDSHETSTALIVVENTHNLCGGRVLPLEWLDKLAKIAGNYKLPLHMDGARIMNAVVQSKVSAKRIARDMDSVCFCLSKGLSCPVGSVLCGSKSFIKQARRYRKLLGGGMRQVGILAAAGLVALDEMIDRLQIDHDHAYKIAKAISDADSDIVRVDLSAVQTNIVNIHLDTGKITSKTFLEQLAKITETEEVSVKALSFSPSSIRLVLHWEIKHHDVAAVIRKLKFVIKGLHCRRYITYLDVKN</sequence>
<reference evidence="7 8" key="1">
    <citation type="journal article" date="2018" name="Elife">
        <title>Firefly genomes illuminate parallel origins of bioluminescence in beetles.</title>
        <authorList>
            <person name="Fallon T.R."/>
            <person name="Lower S.E."/>
            <person name="Chang C.H."/>
            <person name="Bessho-Uehara M."/>
            <person name="Martin G.J."/>
            <person name="Bewick A.J."/>
            <person name="Behringer M."/>
            <person name="Debat H.J."/>
            <person name="Wong I."/>
            <person name="Day J.C."/>
            <person name="Suvorov A."/>
            <person name="Silva C.J."/>
            <person name="Stanger-Hall K.F."/>
            <person name="Hall D.W."/>
            <person name="Schmitz R.J."/>
            <person name="Nelson D.R."/>
            <person name="Lewis S.M."/>
            <person name="Shigenobu S."/>
            <person name="Bybee S.M."/>
            <person name="Larracuente A.M."/>
            <person name="Oba Y."/>
            <person name="Weng J.K."/>
        </authorList>
    </citation>
    <scope>NUCLEOTIDE SEQUENCE [LARGE SCALE GENOMIC DNA]</scope>
    <source>
        <strain evidence="7">1611_PpyrPB1</strain>
        <tissue evidence="7">Whole body</tissue>
    </source>
</reference>
<dbReference type="InParanoid" id="A0A5N4ALF2"/>
<dbReference type="SUPFAM" id="SSF53383">
    <property type="entry name" value="PLP-dependent transferases"/>
    <property type="match status" value="1"/>
</dbReference>
<proteinExistence type="inferred from homology"/>
<dbReference type="CDD" id="cd06502">
    <property type="entry name" value="TA_like"/>
    <property type="match status" value="1"/>
</dbReference>
<gene>
    <name evidence="7" type="ORF">PPYR_09140</name>
</gene>
<dbReference type="GO" id="GO:0006567">
    <property type="term" value="P:L-threonine catabolic process"/>
    <property type="evidence" value="ECO:0007669"/>
    <property type="project" value="TreeGrafter"/>
</dbReference>
<name>A0A5N4ALF2_PHOPY</name>
<dbReference type="InterPro" id="IPR001597">
    <property type="entry name" value="ArAA_b-elim_lyase/Thr_aldolase"/>
</dbReference>
<feature type="domain" description="Aromatic amino acid beta-eliminating lyase/threonine aldolase" evidence="6">
    <location>
        <begin position="23"/>
        <end position="310"/>
    </location>
</feature>
<dbReference type="GO" id="GO:0005829">
    <property type="term" value="C:cytosol"/>
    <property type="evidence" value="ECO:0007669"/>
    <property type="project" value="TreeGrafter"/>
</dbReference>
<evidence type="ECO:0000256" key="5">
    <source>
        <dbReference type="PIRSR" id="PIRSR017617-1"/>
    </source>
</evidence>
<dbReference type="Gene3D" id="3.90.1150.10">
    <property type="entry name" value="Aspartate Aminotransferase, domain 1"/>
    <property type="match status" value="1"/>
</dbReference>
<accession>A0A5N4ALF2</accession>
<dbReference type="PIRSF" id="PIRSF017617">
    <property type="entry name" value="Thr_aldolase"/>
    <property type="match status" value="1"/>
</dbReference>
<dbReference type="AlphaFoldDB" id="A0A5N4ALF2"/>
<dbReference type="GO" id="GO:0008732">
    <property type="term" value="F:L-allo-threonine aldolase activity"/>
    <property type="evidence" value="ECO:0007669"/>
    <property type="project" value="TreeGrafter"/>
</dbReference>
<comment type="cofactor">
    <cofactor evidence="1">
        <name>pyridoxal 5'-phosphate</name>
        <dbReference type="ChEBI" id="CHEBI:597326"/>
    </cofactor>
</comment>
<keyword evidence="3" id="KW-0663">Pyridoxal phosphate</keyword>
<evidence type="ECO:0000256" key="4">
    <source>
        <dbReference type="ARBA" id="ARBA00023239"/>
    </source>
</evidence>
<feature type="modified residue" description="N6-(pyridoxal phosphate)lysine" evidence="5">
    <location>
        <position position="222"/>
    </location>
</feature>
<evidence type="ECO:0000313" key="7">
    <source>
        <dbReference type="EMBL" id="KAB0798147.1"/>
    </source>
</evidence>
<dbReference type="InterPro" id="IPR015422">
    <property type="entry name" value="PyrdxlP-dep_Trfase_small"/>
</dbReference>
<dbReference type="PANTHER" id="PTHR48097">
    <property type="entry name" value="L-THREONINE ALDOLASE-RELATED"/>
    <property type="match status" value="1"/>
</dbReference>
<evidence type="ECO:0000259" key="6">
    <source>
        <dbReference type="Pfam" id="PF01212"/>
    </source>
</evidence>
<organism evidence="7 8">
    <name type="scientific">Photinus pyralis</name>
    <name type="common">Common eastern firefly</name>
    <name type="synonym">Lampyris pyralis</name>
    <dbReference type="NCBI Taxonomy" id="7054"/>
    <lineage>
        <taxon>Eukaryota</taxon>
        <taxon>Metazoa</taxon>
        <taxon>Ecdysozoa</taxon>
        <taxon>Arthropoda</taxon>
        <taxon>Hexapoda</taxon>
        <taxon>Insecta</taxon>
        <taxon>Pterygota</taxon>
        <taxon>Neoptera</taxon>
        <taxon>Endopterygota</taxon>
        <taxon>Coleoptera</taxon>
        <taxon>Polyphaga</taxon>
        <taxon>Elateriformia</taxon>
        <taxon>Elateroidea</taxon>
        <taxon>Lampyridae</taxon>
        <taxon>Lampyrinae</taxon>
        <taxon>Photinus</taxon>
    </lineage>
</organism>
<evidence type="ECO:0000313" key="8">
    <source>
        <dbReference type="Proteomes" id="UP000327044"/>
    </source>
</evidence>
<keyword evidence="8" id="KW-1185">Reference proteome</keyword>
<dbReference type="InterPro" id="IPR015421">
    <property type="entry name" value="PyrdxlP-dep_Trfase_major"/>
</dbReference>
<evidence type="ECO:0000256" key="2">
    <source>
        <dbReference type="ARBA" id="ARBA00006966"/>
    </source>
</evidence>